<proteinExistence type="predicted"/>
<comment type="caution">
    <text evidence="1">The sequence shown here is derived from an EMBL/GenBank/DDBJ whole genome shotgun (WGS) entry which is preliminary data.</text>
</comment>
<organism evidence="1 2">
    <name type="scientific">Hyalomma asiaticum</name>
    <name type="common">Tick</name>
    <dbReference type="NCBI Taxonomy" id="266040"/>
    <lineage>
        <taxon>Eukaryota</taxon>
        <taxon>Metazoa</taxon>
        <taxon>Ecdysozoa</taxon>
        <taxon>Arthropoda</taxon>
        <taxon>Chelicerata</taxon>
        <taxon>Arachnida</taxon>
        <taxon>Acari</taxon>
        <taxon>Parasitiformes</taxon>
        <taxon>Ixodida</taxon>
        <taxon>Ixodoidea</taxon>
        <taxon>Ixodidae</taxon>
        <taxon>Hyalomminae</taxon>
        <taxon>Hyalomma</taxon>
    </lineage>
</organism>
<sequence>MPDLDKTSNYIITEKIGEGTYGVVYKGKCKIDNKVVAVKKVRWEGIQGGVPATAIREIAILRELTHQNTVRLLDVVMKGSRSLYLVFEYMTMDLKKYLETLPGDKKLEVAVVRKYVRQVVDALYFCHRRRILHRDLKPANLLIDENGDIKVADFGLCRVFAVPKRAFTHEVVTLWYRAPEILLGATSYSTPVDIWSIGCIFFELVTGKVLFRGDSEIDQLFRIFRVLGTPTEETWPDVTELPNYKTTFPSWKDNILAELLSEAESEVVDLLHKMLAYKPGQRISARGALEHPYFDPDDFKEADAAEKKGE</sequence>
<keyword evidence="2" id="KW-1185">Reference proteome</keyword>
<accession>A0ACB7S0H5</accession>
<name>A0ACB7S0H5_HYAAI</name>
<gene>
    <name evidence="1" type="ORF">HPB50_014968</name>
</gene>
<evidence type="ECO:0000313" key="2">
    <source>
        <dbReference type="Proteomes" id="UP000821845"/>
    </source>
</evidence>
<dbReference type="Proteomes" id="UP000821845">
    <property type="component" value="Chromosome 6"/>
</dbReference>
<reference evidence="1" key="1">
    <citation type="submission" date="2020-05" db="EMBL/GenBank/DDBJ databases">
        <title>Large-scale comparative analyses of tick genomes elucidate their genetic diversity and vector capacities.</title>
        <authorList>
            <person name="Jia N."/>
            <person name="Wang J."/>
            <person name="Shi W."/>
            <person name="Du L."/>
            <person name="Sun Y."/>
            <person name="Zhan W."/>
            <person name="Jiang J."/>
            <person name="Wang Q."/>
            <person name="Zhang B."/>
            <person name="Ji P."/>
            <person name="Sakyi L.B."/>
            <person name="Cui X."/>
            <person name="Yuan T."/>
            <person name="Jiang B."/>
            <person name="Yang W."/>
            <person name="Lam T.T.-Y."/>
            <person name="Chang Q."/>
            <person name="Ding S."/>
            <person name="Wang X."/>
            <person name="Zhu J."/>
            <person name="Ruan X."/>
            <person name="Zhao L."/>
            <person name="Wei J."/>
            <person name="Que T."/>
            <person name="Du C."/>
            <person name="Cheng J."/>
            <person name="Dai P."/>
            <person name="Han X."/>
            <person name="Huang E."/>
            <person name="Gao Y."/>
            <person name="Liu J."/>
            <person name="Shao H."/>
            <person name="Ye R."/>
            <person name="Li L."/>
            <person name="Wei W."/>
            <person name="Wang X."/>
            <person name="Wang C."/>
            <person name="Yang T."/>
            <person name="Huo Q."/>
            <person name="Li W."/>
            <person name="Guo W."/>
            <person name="Chen H."/>
            <person name="Zhou L."/>
            <person name="Ni X."/>
            <person name="Tian J."/>
            <person name="Zhou Y."/>
            <person name="Sheng Y."/>
            <person name="Liu T."/>
            <person name="Pan Y."/>
            <person name="Xia L."/>
            <person name="Li J."/>
            <person name="Zhao F."/>
            <person name="Cao W."/>
        </authorList>
    </citation>
    <scope>NUCLEOTIDE SEQUENCE</scope>
    <source>
        <strain evidence="1">Hyas-2018</strain>
    </source>
</reference>
<protein>
    <submittedName>
        <fullName evidence="1">Uncharacterized protein</fullName>
    </submittedName>
</protein>
<evidence type="ECO:0000313" key="1">
    <source>
        <dbReference type="EMBL" id="KAH6928378.1"/>
    </source>
</evidence>
<dbReference type="EMBL" id="CM023486">
    <property type="protein sequence ID" value="KAH6928378.1"/>
    <property type="molecule type" value="Genomic_DNA"/>
</dbReference>